<evidence type="ECO:0000313" key="3">
    <source>
        <dbReference type="EMBL" id="NDY43614.1"/>
    </source>
</evidence>
<dbReference type="InterPro" id="IPR002625">
    <property type="entry name" value="Smr_dom"/>
</dbReference>
<sequence length="176" mass="18815">MRPIRRPGETPSGAPRPRPPAPAPDEDAAARRRLEALVAGREPVAVEKTPEFVSGVGPGGDPLLVRRLHRGDFAVQAYCDLHGLDAEAAVAACRAFLAAALGEGRRCVAFIHGRGLSSPGPPVLKRLVQQWLSRGPFRRHVLAYCSAPARDGGAGVTYVLLRRRPAARRRGRGAGR</sequence>
<feature type="domain" description="Smr" evidence="2">
    <location>
        <begin position="79"/>
        <end position="162"/>
    </location>
</feature>
<comment type="caution">
    <text evidence="3">The sequence shown here is derived from an EMBL/GenBank/DDBJ whole genome shotgun (WGS) entry which is preliminary data.</text>
</comment>
<dbReference type="SUPFAM" id="SSF160443">
    <property type="entry name" value="SMR domain-like"/>
    <property type="match status" value="1"/>
</dbReference>
<dbReference type="Pfam" id="PF01713">
    <property type="entry name" value="Smr"/>
    <property type="match status" value="1"/>
</dbReference>
<protein>
    <submittedName>
        <fullName evidence="3">DNA mismatch repair protein MutS</fullName>
    </submittedName>
</protein>
<feature type="compositionally biased region" description="Pro residues" evidence="1">
    <location>
        <begin position="14"/>
        <end position="23"/>
    </location>
</feature>
<keyword evidence="4" id="KW-1185">Reference proteome</keyword>
<dbReference type="Gene3D" id="3.30.1370.110">
    <property type="match status" value="1"/>
</dbReference>
<name>A0A6N9TV56_DISTH</name>
<feature type="region of interest" description="Disordered" evidence="1">
    <location>
        <begin position="1"/>
        <end position="30"/>
    </location>
</feature>
<dbReference type="PANTHER" id="PTHR35562">
    <property type="entry name" value="DNA ENDONUCLEASE SMRA-RELATED"/>
    <property type="match status" value="1"/>
</dbReference>
<accession>A0A6N9TV56</accession>
<evidence type="ECO:0000313" key="4">
    <source>
        <dbReference type="Proteomes" id="UP000469346"/>
    </source>
</evidence>
<reference evidence="3 4" key="1">
    <citation type="submission" date="2020-02" db="EMBL/GenBank/DDBJ databases">
        <title>Comparative genomics of sulfur disproportionating microorganisms.</title>
        <authorList>
            <person name="Ward L.M."/>
            <person name="Bertran E."/>
            <person name="Johnston D.T."/>
        </authorList>
    </citation>
    <scope>NUCLEOTIDE SEQUENCE [LARGE SCALE GENOMIC DNA]</scope>
    <source>
        <strain evidence="3 4">DSM 100025</strain>
    </source>
</reference>
<dbReference type="Proteomes" id="UP000469346">
    <property type="component" value="Unassembled WGS sequence"/>
</dbReference>
<dbReference type="AlphaFoldDB" id="A0A6N9TV56"/>
<gene>
    <name evidence="3" type="ORF">G3N55_12295</name>
</gene>
<dbReference type="PANTHER" id="PTHR35562:SF2">
    <property type="entry name" value="DNA ENDONUCLEASE SMRA-RELATED"/>
    <property type="match status" value="1"/>
</dbReference>
<dbReference type="SMART" id="SM00463">
    <property type="entry name" value="SMR"/>
    <property type="match status" value="1"/>
</dbReference>
<dbReference type="EMBL" id="JAAGRR010000235">
    <property type="protein sequence ID" value="NDY43614.1"/>
    <property type="molecule type" value="Genomic_DNA"/>
</dbReference>
<proteinExistence type="predicted"/>
<dbReference type="InterPro" id="IPR036063">
    <property type="entry name" value="Smr_dom_sf"/>
</dbReference>
<evidence type="ECO:0000256" key="1">
    <source>
        <dbReference type="SAM" id="MobiDB-lite"/>
    </source>
</evidence>
<organism evidence="3 4">
    <name type="scientific">Dissulfurirhabdus thermomarina</name>
    <dbReference type="NCBI Taxonomy" id="1765737"/>
    <lineage>
        <taxon>Bacteria</taxon>
        <taxon>Deltaproteobacteria</taxon>
        <taxon>Dissulfurirhabdaceae</taxon>
        <taxon>Dissulfurirhabdus</taxon>
    </lineage>
</organism>
<evidence type="ECO:0000259" key="2">
    <source>
        <dbReference type="PROSITE" id="PS50828"/>
    </source>
</evidence>
<dbReference type="PROSITE" id="PS50828">
    <property type="entry name" value="SMR"/>
    <property type="match status" value="1"/>
</dbReference>